<dbReference type="EMBL" id="CAJFCJ010000004">
    <property type="protein sequence ID" value="CAD5113996.1"/>
    <property type="molecule type" value="Genomic_DNA"/>
</dbReference>
<organism evidence="5 6">
    <name type="scientific">Dimorphilus gyrociliatus</name>
    <dbReference type="NCBI Taxonomy" id="2664684"/>
    <lineage>
        <taxon>Eukaryota</taxon>
        <taxon>Metazoa</taxon>
        <taxon>Spiralia</taxon>
        <taxon>Lophotrochozoa</taxon>
        <taxon>Annelida</taxon>
        <taxon>Polychaeta</taxon>
        <taxon>Polychaeta incertae sedis</taxon>
        <taxon>Dinophilidae</taxon>
        <taxon>Dimorphilus</taxon>
    </lineage>
</organism>
<dbReference type="SUPFAM" id="SSF48403">
    <property type="entry name" value="Ankyrin repeat"/>
    <property type="match status" value="1"/>
</dbReference>
<evidence type="ECO:0000256" key="1">
    <source>
        <dbReference type="ARBA" id="ARBA00022737"/>
    </source>
</evidence>
<protein>
    <submittedName>
        <fullName evidence="5">DgyrCDS3160</fullName>
    </submittedName>
</protein>
<evidence type="ECO:0000256" key="3">
    <source>
        <dbReference type="PROSITE-ProRule" id="PRU00023"/>
    </source>
</evidence>
<dbReference type="SMART" id="SM00248">
    <property type="entry name" value="ANK"/>
    <property type="match status" value="11"/>
</dbReference>
<proteinExistence type="predicted"/>
<reference evidence="5 6" key="1">
    <citation type="submission" date="2020-08" db="EMBL/GenBank/DDBJ databases">
        <authorList>
            <person name="Hejnol A."/>
        </authorList>
    </citation>
    <scope>NUCLEOTIDE SEQUENCE [LARGE SCALE GENOMIC DNA]</scope>
</reference>
<dbReference type="OrthoDB" id="9995210at2759"/>
<dbReference type="Proteomes" id="UP000549394">
    <property type="component" value="Unassembled WGS sequence"/>
</dbReference>
<evidence type="ECO:0000256" key="2">
    <source>
        <dbReference type="ARBA" id="ARBA00023043"/>
    </source>
</evidence>
<dbReference type="Pfam" id="PF12796">
    <property type="entry name" value="Ank_2"/>
    <property type="match status" value="1"/>
</dbReference>
<feature type="coiled-coil region" evidence="4">
    <location>
        <begin position="1263"/>
        <end position="1290"/>
    </location>
</feature>
<keyword evidence="6" id="KW-1185">Reference proteome</keyword>
<evidence type="ECO:0000256" key="4">
    <source>
        <dbReference type="SAM" id="Coils"/>
    </source>
</evidence>
<gene>
    <name evidence="5" type="ORF">DGYR_LOCUS2889</name>
</gene>
<accession>A0A7I8VF38</accession>
<sequence length="1856" mass="212300">MGSGVSTLDYHLKSTAINAGKGLFQAVRIGNNPVVCQRLLKLEPNLALELYDGLMKKTVLRIAHHQLSVIDESSPEYQLRLQIYNIIKNGVDEAMRTAILKDNLKYIVDLFKGGADVVQLDNPSCTNKLGCLGLACDKKTINNEIVKFLTDSDERNIPVLCEEMKPFSRKSLFNKIQEKGSSDLQNDSRKKIENHLFKLIATSDVDAAKMVEKLGYQFFPLNFSNDKSETPIEVAIKNRAFKTISSILRYDRNNIPINIQEANHQITVALNIGRNTEELFKHLNEINSIENFSKHLRNIDKRAVDERGNNILNLALINECSEDILRVILKNSQVLHNVVNDDGLDCIQITIKHLENRYLKILFEEGISLLNPRQINYLEFAKEVNKFEEFEMILTTEMWKILRTAVSVSDMKTFHEVTACGGNPKIINRDFNLEDSSSLMHCAIEKDQRKMIKELFLIGVDIGNTHHPDELTPLHLAILKDKDAIVDELFAFNLPQNLNLSSQSLTESRTALMEAAIRNKLEVVKLLVLNGADTQQKDKSGRTAAALASNKNIAYYLQSIEDIVDELQILDNIPVGDNLQNHPRILQECEGYSLEPQPLSNMDKRKRYLKIVRIDNHLSFMSIDNLNTKLGSAIKASELQDVKSFCNDGADVACSSGSLTPLRLANQTLNKLYNFYRNANFHEGNSHGYEKMQKAISVSIWIQNRLNFELCRAIRDNDYPRLIGLTEAGASYTLPDIDQKTKVKERFTSPFGLIGISLENHDNVDIVKAVLKFTPEENNQVLVSHNSLTSINIAQKYKRHNSAQIIIQYFTLSFKLLLENVTNNDSLSQLEKEQLVKKMEILMKDGALPSINTKEILKQALQFSNYNLFRLTLEKGADPNLITEEDIDRSPNNSDIKNIFLFYKKQHETHNNLVNALFKGDLKFVTEFHRRGCNTAGYNFNGDTFVLWATKLGSKALVEYFLGVGGPLDHRSLSETKSLVEISKNSNNVDLYSLIENEVKKRLKMSIISGDCSEIDILCSSNSYLLADIEEDLLANDNETIGTLAAKNFSIEVFRTLHTYNVNFHKLNNLGEFPLAIAASKGDFSIVEFLVETAGVNVQEQYGNSTAADLAQAKKFLVIAHYLNTGELPEDDLDSKEPLYTLNELLNAVKKANHTIIDEFIDDDYNDPKLKVQHCKQMILCAKRERKLDIAIKLERLAKDMVDPYTTGRVLTLSNKLREVLTTMTKTIYQLIIETDEVGSDTDNLTAIRRLTKERICKTFLSKTDINGEKQELREMAKKTETEIDNIDIQTDEIKESLKKKKDELEKATDPEERLSLRKDIEETERRMPLLNYYRILLNEKTNIIKKHEEILELNQSSRAEVYTFFNRIKNQLKMLYAQHYVQDDEKEKTDDQSENDSIRKVIVLFSDSVMELAIDEIDKSSSDGRKIVSILARTLQATNSDITIDNEVQSEERLLLTSGLLDIEISLSSYRIALFYHHQVGVFIDDEAFKMIYNFSDFITYAIYTNRSKFNDIQPIQLNEQFALAATTTLSLISDIGEKLKAKIKCADETIRDTTIYELSTEGVIITSNGHLYGDEKNIDIFGLYPGTKEVAEKRKLQLLLEKGVANPNYYPQESIEKVLKYISRQEINNFLDSQGVSKKSIQIELQKYSGIVDDKVLKLNQKFIISQANVEDQITKMCGHIDEHVKKTSGELEQVRHHQQVFMKQALNDFKNQMAILLTTYEKEKSERTEEFRKFKWRLKQIYGEQSDDTVEKLNNDKREFEQRIKDFNEEMQNSYHQLFETMHKTLGQFAVKMNNMEMSVNSTESTTSRLGEVVHDFKDKLNLFKRQLDSFDFKIEDIIPNSESPLPKTDIFE</sequence>
<keyword evidence="4" id="KW-0175">Coiled coil</keyword>
<dbReference type="Gene3D" id="1.25.40.20">
    <property type="entry name" value="Ankyrin repeat-containing domain"/>
    <property type="match status" value="3"/>
</dbReference>
<dbReference type="InterPro" id="IPR002110">
    <property type="entry name" value="Ankyrin_rpt"/>
</dbReference>
<feature type="repeat" description="ANK" evidence="3">
    <location>
        <begin position="507"/>
        <end position="539"/>
    </location>
</feature>
<dbReference type="PANTHER" id="PTHR24198:SF165">
    <property type="entry name" value="ANKYRIN REPEAT-CONTAINING PROTEIN-RELATED"/>
    <property type="match status" value="1"/>
</dbReference>
<evidence type="ECO:0000313" key="6">
    <source>
        <dbReference type="Proteomes" id="UP000549394"/>
    </source>
</evidence>
<keyword evidence="1" id="KW-0677">Repeat</keyword>
<dbReference type="InterPro" id="IPR036770">
    <property type="entry name" value="Ankyrin_rpt-contain_sf"/>
</dbReference>
<name>A0A7I8VF38_9ANNE</name>
<comment type="caution">
    <text evidence="5">The sequence shown here is derived from an EMBL/GenBank/DDBJ whole genome shotgun (WGS) entry which is preliminary data.</text>
</comment>
<dbReference type="PROSITE" id="PS50297">
    <property type="entry name" value="ANK_REP_REGION"/>
    <property type="match status" value="1"/>
</dbReference>
<evidence type="ECO:0000313" key="5">
    <source>
        <dbReference type="EMBL" id="CAD5113996.1"/>
    </source>
</evidence>
<feature type="coiled-coil region" evidence="4">
    <location>
        <begin position="1709"/>
        <end position="1780"/>
    </location>
</feature>
<keyword evidence="2 3" id="KW-0040">ANK repeat</keyword>
<dbReference type="PANTHER" id="PTHR24198">
    <property type="entry name" value="ANKYRIN REPEAT AND PROTEIN KINASE DOMAIN-CONTAINING PROTEIN"/>
    <property type="match status" value="1"/>
</dbReference>
<dbReference type="PROSITE" id="PS50088">
    <property type="entry name" value="ANK_REPEAT"/>
    <property type="match status" value="1"/>
</dbReference>